<accession>A0A537IT76</accession>
<dbReference type="EMBL" id="VBAP01000057">
    <property type="protein sequence ID" value="TMI74538.1"/>
    <property type="molecule type" value="Genomic_DNA"/>
</dbReference>
<dbReference type="CDD" id="cd02440">
    <property type="entry name" value="AdoMet_MTases"/>
    <property type="match status" value="1"/>
</dbReference>
<keyword evidence="3" id="KW-0949">S-adenosyl-L-methionine</keyword>
<protein>
    <submittedName>
        <fullName evidence="4">Methyltransferase domain-containing protein</fullName>
    </submittedName>
</protein>
<dbReference type="InterPro" id="IPR029063">
    <property type="entry name" value="SAM-dependent_MTases_sf"/>
</dbReference>
<sequence>MINTGFIGGDFGYHVLRYAGRHAVRQPACDGSAYRHRSKIETLLGPGIWEALAGKVVLDFGCGVGIDTIEFARRGARRVIGLDIREDVLEPARRGADTAGVADRCVFTTATDERVDVIVSIDGFEHYADPEQVLRTMRQLVRPDGRVFITFGPPWFHPLGGHLFSVFPWAHLLFTEKALIRWRSDFKSDGATRFCEVAGGLNQMTVRRFRTLVDRCDFAVERFEAAPIKRLRRLSNALTREFVTAMVRCELSPRPAAAERTP</sequence>
<evidence type="ECO:0000256" key="1">
    <source>
        <dbReference type="ARBA" id="ARBA00022603"/>
    </source>
</evidence>
<comment type="caution">
    <text evidence="4">The sequence shown here is derived from an EMBL/GenBank/DDBJ whole genome shotgun (WGS) entry which is preliminary data.</text>
</comment>
<evidence type="ECO:0000313" key="4">
    <source>
        <dbReference type="EMBL" id="TMI74538.1"/>
    </source>
</evidence>
<dbReference type="PANTHER" id="PTHR43464">
    <property type="entry name" value="METHYLTRANSFERASE"/>
    <property type="match status" value="1"/>
</dbReference>
<organism evidence="4 5">
    <name type="scientific">Candidatus Segetimicrobium genomatis</name>
    <dbReference type="NCBI Taxonomy" id="2569760"/>
    <lineage>
        <taxon>Bacteria</taxon>
        <taxon>Bacillati</taxon>
        <taxon>Candidatus Sysuimicrobiota</taxon>
        <taxon>Candidatus Sysuimicrobiia</taxon>
        <taxon>Candidatus Sysuimicrobiales</taxon>
        <taxon>Candidatus Segetimicrobiaceae</taxon>
        <taxon>Candidatus Segetimicrobium</taxon>
    </lineage>
</organism>
<dbReference type="GO" id="GO:0008168">
    <property type="term" value="F:methyltransferase activity"/>
    <property type="evidence" value="ECO:0007669"/>
    <property type="project" value="UniProtKB-KW"/>
</dbReference>
<dbReference type="Pfam" id="PF13489">
    <property type="entry name" value="Methyltransf_23"/>
    <property type="match status" value="1"/>
</dbReference>
<evidence type="ECO:0000313" key="5">
    <source>
        <dbReference type="Proteomes" id="UP000318834"/>
    </source>
</evidence>
<name>A0A537IT76_9BACT</name>
<evidence type="ECO:0000256" key="2">
    <source>
        <dbReference type="ARBA" id="ARBA00022679"/>
    </source>
</evidence>
<keyword evidence="1 4" id="KW-0489">Methyltransferase</keyword>
<dbReference type="AlphaFoldDB" id="A0A537IT76"/>
<proteinExistence type="predicted"/>
<dbReference type="Proteomes" id="UP000318834">
    <property type="component" value="Unassembled WGS sequence"/>
</dbReference>
<evidence type="ECO:0000256" key="3">
    <source>
        <dbReference type="ARBA" id="ARBA00022691"/>
    </source>
</evidence>
<reference evidence="4 5" key="1">
    <citation type="journal article" date="2019" name="Nat. Microbiol.">
        <title>Mediterranean grassland soil C-N compound turnover is dependent on rainfall and depth, and is mediated by genomically divergent microorganisms.</title>
        <authorList>
            <person name="Diamond S."/>
            <person name="Andeer P.F."/>
            <person name="Li Z."/>
            <person name="Crits-Christoph A."/>
            <person name="Burstein D."/>
            <person name="Anantharaman K."/>
            <person name="Lane K.R."/>
            <person name="Thomas B.C."/>
            <person name="Pan C."/>
            <person name="Northen T.R."/>
            <person name="Banfield J.F."/>
        </authorList>
    </citation>
    <scope>NUCLEOTIDE SEQUENCE [LARGE SCALE GENOMIC DNA]</scope>
    <source>
        <strain evidence="4">NP_8</strain>
    </source>
</reference>
<dbReference type="Gene3D" id="3.40.50.150">
    <property type="entry name" value="Vaccinia Virus protein VP39"/>
    <property type="match status" value="1"/>
</dbReference>
<keyword evidence="2 4" id="KW-0808">Transferase</keyword>
<dbReference type="GO" id="GO:0032259">
    <property type="term" value="P:methylation"/>
    <property type="evidence" value="ECO:0007669"/>
    <property type="project" value="UniProtKB-KW"/>
</dbReference>
<dbReference type="PANTHER" id="PTHR43464:SF19">
    <property type="entry name" value="UBIQUINONE BIOSYNTHESIS O-METHYLTRANSFERASE, MITOCHONDRIAL"/>
    <property type="match status" value="1"/>
</dbReference>
<gene>
    <name evidence="4" type="ORF">E6H05_08070</name>
</gene>
<dbReference type="SUPFAM" id="SSF53335">
    <property type="entry name" value="S-adenosyl-L-methionine-dependent methyltransferases"/>
    <property type="match status" value="1"/>
</dbReference>